<dbReference type="EMBL" id="CP004393">
    <property type="protein sequence ID" value="AJE45320.1"/>
    <property type="molecule type" value="Genomic_DNA"/>
</dbReference>
<gene>
    <name evidence="2" type="ORF">P73_0605</name>
</gene>
<dbReference type="Proteomes" id="UP000031521">
    <property type="component" value="Chromosome"/>
</dbReference>
<protein>
    <submittedName>
        <fullName evidence="2">Uncharacterized protein</fullName>
    </submittedName>
</protein>
<dbReference type="KEGG" id="cid:P73_0605"/>
<name>A0A0B5DVX1_9RHOB</name>
<dbReference type="HOGENOM" id="CLU_132663_0_0_5"/>
<sequence>MKRLLPILFALLAAPLAAQSVIDCGSQSHARNLVEPWEETTRTFANGEVRVTLLDTVEPAGSPFYLLLLSPPRDELGGRQCRVIADRPDGAGFWSLGFAELEAEYDPARGLVFTLPAGRIPEGAADPAPGRLTVVLNQSTGEIDTAYEAVE</sequence>
<dbReference type="STRING" id="1208324.P73_0605"/>
<accession>A0A0B5DVX1</accession>
<evidence type="ECO:0000313" key="3">
    <source>
        <dbReference type="Proteomes" id="UP000031521"/>
    </source>
</evidence>
<reference evidence="2 3" key="1">
    <citation type="journal article" date="2014" name="Int. J. Syst. Evol. Microbiol.">
        <title>Celeribacter indicus sp. nov., a polycyclic aromatic hydrocarbon-degrading bacterium from deep-sea sediment and reclassification of Huaishuia halophila as Celeribacter halophilus comb. nov.</title>
        <authorList>
            <person name="Lai Q."/>
            <person name="Cao J."/>
            <person name="Yuan J."/>
            <person name="Li F."/>
            <person name="Shao Z."/>
        </authorList>
    </citation>
    <scope>NUCLEOTIDE SEQUENCE [LARGE SCALE GENOMIC DNA]</scope>
    <source>
        <strain evidence="2">P73</strain>
    </source>
</reference>
<evidence type="ECO:0000256" key="1">
    <source>
        <dbReference type="SAM" id="SignalP"/>
    </source>
</evidence>
<dbReference type="RefSeq" id="WP_043868407.1">
    <property type="nucleotide sequence ID" value="NZ_CP004393.1"/>
</dbReference>
<keyword evidence="1" id="KW-0732">Signal</keyword>
<feature type="chain" id="PRO_5002101691" evidence="1">
    <location>
        <begin position="21"/>
        <end position="151"/>
    </location>
</feature>
<organism evidence="2 3">
    <name type="scientific">Celeribacter indicus</name>
    <dbReference type="NCBI Taxonomy" id="1208324"/>
    <lineage>
        <taxon>Bacteria</taxon>
        <taxon>Pseudomonadati</taxon>
        <taxon>Pseudomonadota</taxon>
        <taxon>Alphaproteobacteria</taxon>
        <taxon>Rhodobacterales</taxon>
        <taxon>Roseobacteraceae</taxon>
        <taxon>Celeribacter</taxon>
    </lineage>
</organism>
<keyword evidence="3" id="KW-1185">Reference proteome</keyword>
<dbReference type="OrthoDB" id="7862810at2"/>
<feature type="signal peptide" evidence="1">
    <location>
        <begin position="1"/>
        <end position="20"/>
    </location>
</feature>
<evidence type="ECO:0000313" key="2">
    <source>
        <dbReference type="EMBL" id="AJE45320.1"/>
    </source>
</evidence>
<proteinExistence type="predicted"/>
<dbReference type="AlphaFoldDB" id="A0A0B5DVX1"/>